<dbReference type="InterPro" id="IPR000182">
    <property type="entry name" value="GNAT_dom"/>
</dbReference>
<evidence type="ECO:0000313" key="4">
    <source>
        <dbReference type="EMBL" id="RNB87039.1"/>
    </source>
</evidence>
<reference evidence="4 5" key="1">
    <citation type="submission" date="2018-10" db="EMBL/GenBank/DDBJ databases">
        <title>Phylogenomics of Brevibacillus.</title>
        <authorList>
            <person name="Dunlap C."/>
        </authorList>
    </citation>
    <scope>NUCLEOTIDE SEQUENCE [LARGE SCALE GENOMIC DNA]</scope>
    <source>
        <strain evidence="4 5">JCM 15716</strain>
    </source>
</reference>
<protein>
    <submittedName>
        <fullName evidence="4">GNAT family N-acetyltransferase</fullName>
    </submittedName>
</protein>
<dbReference type="RefSeq" id="WP_122918737.1">
    <property type="nucleotide sequence ID" value="NZ_RHHQ01000012.1"/>
</dbReference>
<dbReference type="AlphaFoldDB" id="A0A3M8DHF9"/>
<sequence length="293" mass="32595">MIVFKRLNACTLDEAVLAYNRGYEGYFFDQTKTVDSLAHKIGKEELSPSHSIVAFYDGEPVGIVLNGIWQRDGKKVAWNGGTGVAPAFRGKGVGRALMDETLAIYREAGVEQAALVAVKENETAIALYEKVGYRVVGQSIFLESQSSLLPFHEESAMDYPVEQAGVQDVYGLAFWPKPIWDIQWQSIENRVALVVRDENGQAIGYALYRRLYDEQGQPATTLLFHCAADPTRHDTEAIIRCALSHAFDPLDASLHRLTVNYPAADEQVLAILREAGFGRMAEQVFMVREMSNS</sequence>
<dbReference type="InterPro" id="IPR050680">
    <property type="entry name" value="YpeA/RimI_acetyltransf"/>
</dbReference>
<dbReference type="SUPFAM" id="SSF55729">
    <property type="entry name" value="Acyl-CoA N-acyltransferases (Nat)"/>
    <property type="match status" value="1"/>
</dbReference>
<proteinExistence type="predicted"/>
<accession>A0A3M8DHF9</accession>
<dbReference type="InterPro" id="IPR016181">
    <property type="entry name" value="Acyl_CoA_acyltransferase"/>
</dbReference>
<evidence type="ECO:0000313" key="5">
    <source>
        <dbReference type="Proteomes" id="UP000271031"/>
    </source>
</evidence>
<keyword evidence="2" id="KW-0012">Acyltransferase</keyword>
<evidence type="ECO:0000259" key="3">
    <source>
        <dbReference type="PROSITE" id="PS51186"/>
    </source>
</evidence>
<dbReference type="PANTHER" id="PTHR43420">
    <property type="entry name" value="ACETYLTRANSFERASE"/>
    <property type="match status" value="1"/>
</dbReference>
<keyword evidence="1 4" id="KW-0808">Transferase</keyword>
<feature type="domain" description="N-acetyltransferase" evidence="3">
    <location>
        <begin position="2"/>
        <end position="162"/>
    </location>
</feature>
<evidence type="ECO:0000256" key="1">
    <source>
        <dbReference type="ARBA" id="ARBA00022679"/>
    </source>
</evidence>
<name>A0A3M8DHF9_9BACL</name>
<gene>
    <name evidence="4" type="ORF">EDM56_15185</name>
</gene>
<comment type="caution">
    <text evidence="4">The sequence shown here is derived from an EMBL/GenBank/DDBJ whole genome shotgun (WGS) entry which is preliminary data.</text>
</comment>
<dbReference type="EMBL" id="RHHQ01000012">
    <property type="protein sequence ID" value="RNB87039.1"/>
    <property type="molecule type" value="Genomic_DNA"/>
</dbReference>
<dbReference type="CDD" id="cd04301">
    <property type="entry name" value="NAT_SF"/>
    <property type="match status" value="1"/>
</dbReference>
<dbReference type="PROSITE" id="PS51186">
    <property type="entry name" value="GNAT"/>
    <property type="match status" value="1"/>
</dbReference>
<organism evidence="4 5">
    <name type="scientific">Brevibacillus fluminis</name>
    <dbReference type="NCBI Taxonomy" id="511487"/>
    <lineage>
        <taxon>Bacteria</taxon>
        <taxon>Bacillati</taxon>
        <taxon>Bacillota</taxon>
        <taxon>Bacilli</taxon>
        <taxon>Bacillales</taxon>
        <taxon>Paenibacillaceae</taxon>
        <taxon>Brevibacillus</taxon>
    </lineage>
</organism>
<dbReference type="OrthoDB" id="4228396at2"/>
<evidence type="ECO:0000256" key="2">
    <source>
        <dbReference type="ARBA" id="ARBA00023315"/>
    </source>
</evidence>
<dbReference type="GO" id="GO:0016747">
    <property type="term" value="F:acyltransferase activity, transferring groups other than amino-acyl groups"/>
    <property type="evidence" value="ECO:0007669"/>
    <property type="project" value="InterPro"/>
</dbReference>
<dbReference type="Pfam" id="PF00583">
    <property type="entry name" value="Acetyltransf_1"/>
    <property type="match status" value="1"/>
</dbReference>
<dbReference type="Proteomes" id="UP000271031">
    <property type="component" value="Unassembled WGS sequence"/>
</dbReference>
<keyword evidence="5" id="KW-1185">Reference proteome</keyword>
<dbReference type="Gene3D" id="3.40.630.30">
    <property type="match status" value="1"/>
</dbReference>